<organism evidence="2 4">
    <name type="scientific">Jeotgalicoccus coquinae</name>
    <dbReference type="NCBI Taxonomy" id="709509"/>
    <lineage>
        <taxon>Bacteria</taxon>
        <taxon>Bacillati</taxon>
        <taxon>Bacillota</taxon>
        <taxon>Bacilli</taxon>
        <taxon>Bacillales</taxon>
        <taxon>Staphylococcaceae</taxon>
        <taxon>Jeotgalicoccus</taxon>
    </lineage>
</organism>
<dbReference type="RefSeq" id="WP_184283401.1">
    <property type="nucleotide sequence ID" value="NZ_BMCO01000002.1"/>
</dbReference>
<keyword evidence="1" id="KW-0812">Transmembrane</keyword>
<evidence type="ECO:0000313" key="2">
    <source>
        <dbReference type="EMBL" id="CAD2071324.1"/>
    </source>
</evidence>
<evidence type="ECO:0000313" key="5">
    <source>
        <dbReference type="Proteomes" id="UP000545588"/>
    </source>
</evidence>
<keyword evidence="1" id="KW-0472">Membrane</keyword>
<keyword evidence="5" id="KW-1185">Reference proteome</keyword>
<proteinExistence type="predicted"/>
<keyword evidence="1" id="KW-1133">Transmembrane helix</keyword>
<dbReference type="EMBL" id="JACHFF010000002">
    <property type="protein sequence ID" value="MBB6423606.1"/>
    <property type="molecule type" value="Genomic_DNA"/>
</dbReference>
<feature type="transmembrane region" description="Helical" evidence="1">
    <location>
        <begin position="275"/>
        <end position="298"/>
    </location>
</feature>
<name>A0A6V7R2N9_9STAP</name>
<dbReference type="AlphaFoldDB" id="A0A6V7R2N9"/>
<gene>
    <name evidence="3" type="ORF">HNR41_001578</name>
    <name evidence="2" type="ORF">JEOCOQ751_00202</name>
</gene>
<feature type="transmembrane region" description="Helical" evidence="1">
    <location>
        <begin position="310"/>
        <end position="330"/>
    </location>
</feature>
<protein>
    <submittedName>
        <fullName evidence="2">ABC-2 family transporter protein</fullName>
    </submittedName>
</protein>
<sequence length="374" mass="42871">MMDMICARWLLIKRQLPKISLWLTVPLLLTLVVTNVFNNTREDFRVPAAVVVHESSAEANIFIEGLKSSEFMAVEVFNTENSTAAIRELEQYRLDSVFILPEDFAEKIREGQRRDLIETYYTDRSIYYEPAKELAASLVQEKMGEYTTVDYVLELQNNLLDETAVTAEDIAAERKRTETDTNLLQQMFYFLGESADIEETPAFHPWMVWAYITFTVTIFTFDFVTRETISSARVRFNFMKHSYTKFMLLTLVLMTAVMLIIDSVTYVVIKEVLEADISFLSLVMYRIVINVIAFLLAISVKSPMKLYQAAVALTIIGLALQLVMPVIVSLTGLSLISSLHPVQMFVENELNILWFILSAVLILIWIWRDNNAGS</sequence>
<reference evidence="3 5" key="2">
    <citation type="submission" date="2020-08" db="EMBL/GenBank/DDBJ databases">
        <title>Genomic Encyclopedia of Type Strains, Phase IV (KMG-IV): sequencing the most valuable type-strain genomes for metagenomic binning, comparative biology and taxonomic classification.</title>
        <authorList>
            <person name="Goeker M."/>
        </authorList>
    </citation>
    <scope>NUCLEOTIDE SEQUENCE [LARGE SCALE GENOMIC DNA]</scope>
    <source>
        <strain evidence="3 5">DSM 22419</strain>
    </source>
</reference>
<dbReference type="Gene3D" id="3.40.1710.10">
    <property type="entry name" value="abc type-2 transporter like domain"/>
    <property type="match status" value="1"/>
</dbReference>
<feature type="transmembrane region" description="Helical" evidence="1">
    <location>
        <begin position="350"/>
        <end position="367"/>
    </location>
</feature>
<evidence type="ECO:0000256" key="1">
    <source>
        <dbReference type="SAM" id="Phobius"/>
    </source>
</evidence>
<feature type="transmembrane region" description="Helical" evidence="1">
    <location>
        <begin position="206"/>
        <end position="225"/>
    </location>
</feature>
<evidence type="ECO:0000313" key="3">
    <source>
        <dbReference type="EMBL" id="MBB6423606.1"/>
    </source>
</evidence>
<feature type="transmembrane region" description="Helical" evidence="1">
    <location>
        <begin position="246"/>
        <end position="269"/>
    </location>
</feature>
<reference evidence="2 4" key="1">
    <citation type="submission" date="2020-07" db="EMBL/GenBank/DDBJ databases">
        <authorList>
            <person name="Criscuolo A."/>
        </authorList>
    </citation>
    <scope>NUCLEOTIDE SEQUENCE [LARGE SCALE GENOMIC DNA]</scope>
    <source>
        <strain evidence="2">CIP111751</strain>
    </source>
</reference>
<dbReference type="Proteomes" id="UP000545588">
    <property type="component" value="Unassembled WGS sequence"/>
</dbReference>
<evidence type="ECO:0000313" key="4">
    <source>
        <dbReference type="Proteomes" id="UP000534001"/>
    </source>
</evidence>
<accession>A0A6V7R2N9</accession>
<comment type="caution">
    <text evidence="2">The sequence shown here is derived from an EMBL/GenBank/DDBJ whole genome shotgun (WGS) entry which is preliminary data.</text>
</comment>
<dbReference type="EMBL" id="CAJEWA010000004">
    <property type="protein sequence ID" value="CAD2071324.1"/>
    <property type="molecule type" value="Genomic_DNA"/>
</dbReference>
<dbReference type="Proteomes" id="UP000534001">
    <property type="component" value="Unassembled WGS sequence"/>
</dbReference>